<dbReference type="GO" id="GO:0003729">
    <property type="term" value="F:mRNA binding"/>
    <property type="evidence" value="ECO:0007669"/>
    <property type="project" value="TreeGrafter"/>
</dbReference>
<feature type="compositionally biased region" description="Basic and acidic residues" evidence="5">
    <location>
        <begin position="632"/>
        <end position="645"/>
    </location>
</feature>
<dbReference type="Pfam" id="PF22600">
    <property type="entry name" value="MTPAP-like_central"/>
    <property type="match status" value="1"/>
</dbReference>
<dbReference type="Proteomes" id="UP000654922">
    <property type="component" value="Unassembled WGS sequence"/>
</dbReference>
<dbReference type="EMBL" id="JACBAE010001263">
    <property type="protein sequence ID" value="KAF7168523.1"/>
    <property type="molecule type" value="Genomic_DNA"/>
</dbReference>
<feature type="compositionally biased region" description="Pro residues" evidence="5">
    <location>
        <begin position="589"/>
        <end position="617"/>
    </location>
</feature>
<evidence type="ECO:0000256" key="5">
    <source>
        <dbReference type="SAM" id="MobiDB-lite"/>
    </source>
</evidence>
<evidence type="ECO:0000313" key="10">
    <source>
        <dbReference type="Proteomes" id="UP000641853"/>
    </source>
</evidence>
<dbReference type="Gene3D" id="3.30.460.10">
    <property type="entry name" value="Beta Polymerase, domain 2"/>
    <property type="match status" value="1"/>
</dbReference>
<feature type="domain" description="Poly(A) RNA polymerase mitochondrial-like central palm" evidence="7">
    <location>
        <begin position="260"/>
        <end position="397"/>
    </location>
</feature>
<evidence type="ECO:0000259" key="6">
    <source>
        <dbReference type="Pfam" id="PF03828"/>
    </source>
</evidence>
<dbReference type="Gene3D" id="1.10.1410.10">
    <property type="match status" value="1"/>
</dbReference>
<dbReference type="InterPro" id="IPR002058">
    <property type="entry name" value="PAP_assoc"/>
</dbReference>
<dbReference type="InterPro" id="IPR045862">
    <property type="entry name" value="Trf4-like"/>
</dbReference>
<reference evidence="9" key="1">
    <citation type="submission" date="2020-06" db="EMBL/GenBank/DDBJ databases">
        <title>Draft genome sequences of strains closely related to Aspergillus parafelis and Aspergillus hiratsukae.</title>
        <authorList>
            <person name="Dos Santos R.A.C."/>
            <person name="Rivero-Menendez O."/>
            <person name="Steenwyk J.L."/>
            <person name="Mead M.E."/>
            <person name="Goldman G.H."/>
            <person name="Alastruey-Izquierdo A."/>
            <person name="Rokas A."/>
        </authorList>
    </citation>
    <scope>NUCLEOTIDE SEQUENCE</scope>
    <source>
        <strain evidence="8">CNM-CM5623</strain>
        <strain evidence="9">CNM-CM7691</strain>
    </source>
</reference>
<dbReference type="SUPFAM" id="SSF81631">
    <property type="entry name" value="PAP/OAS1 substrate-binding domain"/>
    <property type="match status" value="1"/>
</dbReference>
<name>A0A8H6V7H4_9EURO</name>
<dbReference type="GO" id="GO:0046872">
    <property type="term" value="F:metal ion binding"/>
    <property type="evidence" value="ECO:0007669"/>
    <property type="project" value="UniProtKB-KW"/>
</dbReference>
<evidence type="ECO:0000256" key="3">
    <source>
        <dbReference type="ARBA" id="ARBA00022723"/>
    </source>
</evidence>
<feature type="compositionally biased region" description="Low complexity" evidence="5">
    <location>
        <begin position="100"/>
        <end position="114"/>
    </location>
</feature>
<dbReference type="InterPro" id="IPR043519">
    <property type="entry name" value="NT_sf"/>
</dbReference>
<accession>A0A8H6V7H4</accession>
<dbReference type="AlphaFoldDB" id="A0A8H6V7H4"/>
<feature type="region of interest" description="Disordered" evidence="5">
    <location>
        <begin position="584"/>
        <end position="704"/>
    </location>
</feature>
<sequence length="704" mass="78721">MPPAFEFRGNDRRSHNNNNSRHEFTFRYARPGTAARPLLTTKRETTPEPILGAKTGDEKPALKFAPISNLSDSEEAEMDMSDDDKDDEASHPRKRRALGTNNAIAPTPAPVTAPKWSNPDPYTVLPPPDETLAKRVDVVKLIRKARIAENAKQTAAADAVTTNEDFISFSGLLDEEEARMKVPENAPSGPKRLQARDSAIGSRKRTHDDEIKGYSKKTGRPMVRFYDDGSIIDEWRARPDENATPWMSLMEPSLHLGSRLHNEILSFYHWVKPMQYEQIVRADLITRLQVAFQNRYYGVQLRPFGSFASGLYLPTADIDLVLLSSNFMRNGIKTFGERKGQIYAFAAFLKNLEIAVPNSIETIAHARVPILKFVDKMTGLRVDLSFDNDSGLIANNTFQNWKSEYPEMPVIVAVLKQFLLLRGLNEVPTGGLGGFSITCLVTSLLQHLPRGHTAPNLGSILMDFFEFYGNNFDFENVGIRLNPPGYFNKRVYKGFQGYNDARLSIEDPNNPDNDVSGGTREIHLIFKSFSKAFQLLKERMVSSAASGDTKASILQSIIAANYEEYTQQRSQLRAVFETHPRFAQYHRAPTPPPPPPESPPPPPADLAPLPPNLPAKPPSAKSSKAPSAPASKDSKDSKDSKEKMTKMQRKQQASRERAARLRRLRPDISAIPNSISNEQALSLGGYKSQSEMDKDLATRERETK</sequence>
<evidence type="ECO:0000256" key="2">
    <source>
        <dbReference type="ARBA" id="ARBA00012388"/>
    </source>
</evidence>
<dbReference type="FunFam" id="3.30.460.10:FF:000031">
    <property type="entry name" value="Topoisomerase family protein Trf4"/>
    <property type="match status" value="1"/>
</dbReference>
<feature type="region of interest" description="Disordered" evidence="5">
    <location>
        <begin position="1"/>
        <end position="119"/>
    </location>
</feature>
<dbReference type="GO" id="GO:0010605">
    <property type="term" value="P:negative regulation of macromolecule metabolic process"/>
    <property type="evidence" value="ECO:0007669"/>
    <property type="project" value="UniProtKB-ARBA"/>
</dbReference>
<evidence type="ECO:0000313" key="9">
    <source>
        <dbReference type="EMBL" id="KAF7180492.1"/>
    </source>
</evidence>
<dbReference type="Pfam" id="PF03828">
    <property type="entry name" value="PAP_assoc"/>
    <property type="match status" value="1"/>
</dbReference>
<dbReference type="Proteomes" id="UP000641853">
    <property type="component" value="Unassembled WGS sequence"/>
</dbReference>
<dbReference type="InterPro" id="IPR054708">
    <property type="entry name" value="MTPAP-like_central"/>
</dbReference>
<protein>
    <recommendedName>
        <fullName evidence="2">polynucleotide adenylyltransferase</fullName>
        <ecNumber evidence="2">2.7.7.19</ecNumber>
    </recommendedName>
</protein>
<dbReference type="GO" id="GO:0031499">
    <property type="term" value="C:TRAMP complex"/>
    <property type="evidence" value="ECO:0007669"/>
    <property type="project" value="TreeGrafter"/>
</dbReference>
<dbReference type="GO" id="GO:0043634">
    <property type="term" value="P:polyadenylation-dependent ncRNA catabolic process"/>
    <property type="evidence" value="ECO:0007669"/>
    <property type="project" value="TreeGrafter"/>
</dbReference>
<feature type="compositionally biased region" description="Low complexity" evidence="5">
    <location>
        <begin position="618"/>
        <end position="631"/>
    </location>
</feature>
<dbReference type="FunFam" id="1.10.1410.10:FF:000003">
    <property type="entry name" value="non-canonical poly(A) RNA polymerase PAPD7"/>
    <property type="match status" value="1"/>
</dbReference>
<dbReference type="PANTHER" id="PTHR23092:SF15">
    <property type="entry name" value="INACTIVE NON-CANONICAL POLY(A) RNA POLYMERASE PROTEIN TRF4-2-RELATED"/>
    <property type="match status" value="1"/>
</dbReference>
<evidence type="ECO:0000256" key="4">
    <source>
        <dbReference type="ARBA" id="ARBA00022842"/>
    </source>
</evidence>
<evidence type="ECO:0000256" key="1">
    <source>
        <dbReference type="ARBA" id="ARBA00008593"/>
    </source>
</evidence>
<comment type="caution">
    <text evidence="9">The sequence shown here is derived from an EMBL/GenBank/DDBJ whole genome shotgun (WGS) entry which is preliminary data.</text>
</comment>
<keyword evidence="10" id="KW-1185">Reference proteome</keyword>
<dbReference type="PANTHER" id="PTHR23092">
    <property type="entry name" value="POLY(A) RNA POLYMERASE"/>
    <property type="match status" value="1"/>
</dbReference>
<evidence type="ECO:0000259" key="7">
    <source>
        <dbReference type="Pfam" id="PF22600"/>
    </source>
</evidence>
<feature type="compositionally biased region" description="Polar residues" evidence="5">
    <location>
        <begin position="671"/>
        <end position="680"/>
    </location>
</feature>
<keyword evidence="3" id="KW-0479">Metal-binding</keyword>
<feature type="compositionally biased region" description="Basic and acidic residues" evidence="5">
    <location>
        <begin position="8"/>
        <end position="25"/>
    </location>
</feature>
<dbReference type="GO" id="GO:1990817">
    <property type="term" value="F:poly(A) RNA polymerase activity"/>
    <property type="evidence" value="ECO:0007669"/>
    <property type="project" value="UniProtKB-EC"/>
</dbReference>
<gene>
    <name evidence="8" type="ORF">CNMCM5623_001543</name>
    <name evidence="9" type="ORF">CNMCM7691_009783</name>
</gene>
<dbReference type="EC" id="2.7.7.19" evidence="2"/>
<feature type="domain" description="PAP-associated" evidence="6">
    <location>
        <begin position="456"/>
        <end position="513"/>
    </location>
</feature>
<feature type="compositionally biased region" description="Acidic residues" evidence="5">
    <location>
        <begin position="72"/>
        <end position="87"/>
    </location>
</feature>
<feature type="compositionally biased region" description="Basic and acidic residues" evidence="5">
    <location>
        <begin position="690"/>
        <end position="704"/>
    </location>
</feature>
<evidence type="ECO:0000313" key="8">
    <source>
        <dbReference type="EMBL" id="KAF7168523.1"/>
    </source>
</evidence>
<dbReference type="GO" id="GO:0005730">
    <property type="term" value="C:nucleolus"/>
    <property type="evidence" value="ECO:0007669"/>
    <property type="project" value="TreeGrafter"/>
</dbReference>
<comment type="similarity">
    <text evidence="1">Belongs to the DNA polymerase type-B-like family.</text>
</comment>
<dbReference type="SUPFAM" id="SSF81301">
    <property type="entry name" value="Nucleotidyltransferase"/>
    <property type="match status" value="1"/>
</dbReference>
<dbReference type="GO" id="GO:0031123">
    <property type="term" value="P:RNA 3'-end processing"/>
    <property type="evidence" value="ECO:0007669"/>
    <property type="project" value="TreeGrafter"/>
</dbReference>
<dbReference type="EMBL" id="JACBAG010001838">
    <property type="protein sequence ID" value="KAF7180492.1"/>
    <property type="molecule type" value="Genomic_DNA"/>
</dbReference>
<organism evidence="9 10">
    <name type="scientific">Aspergillus felis</name>
    <dbReference type="NCBI Taxonomy" id="1287682"/>
    <lineage>
        <taxon>Eukaryota</taxon>
        <taxon>Fungi</taxon>
        <taxon>Dikarya</taxon>
        <taxon>Ascomycota</taxon>
        <taxon>Pezizomycotina</taxon>
        <taxon>Eurotiomycetes</taxon>
        <taxon>Eurotiomycetidae</taxon>
        <taxon>Eurotiales</taxon>
        <taxon>Aspergillaceae</taxon>
        <taxon>Aspergillus</taxon>
        <taxon>Aspergillus subgen. Fumigati</taxon>
    </lineage>
</organism>
<feature type="region of interest" description="Disordered" evidence="5">
    <location>
        <begin position="181"/>
        <end position="214"/>
    </location>
</feature>
<keyword evidence="4" id="KW-0460">Magnesium</keyword>
<proteinExistence type="inferred from homology"/>
<dbReference type="OrthoDB" id="273917at2759"/>
<dbReference type="CDD" id="cd05402">
    <property type="entry name" value="NT_PAP_TUTase"/>
    <property type="match status" value="1"/>
</dbReference>